<dbReference type="InParanoid" id="A0A5C7F1B2"/>
<feature type="active site" description="Proton donor" evidence="5">
    <location>
        <position position="238"/>
    </location>
</feature>
<dbReference type="RefSeq" id="WP_147798154.1">
    <property type="nucleotide sequence ID" value="NZ_VPFL01000001.1"/>
</dbReference>
<comment type="similarity">
    <text evidence="5">Belongs to the EIF-2B alpha/beta/delta subunits family. MtnA subfamily.</text>
</comment>
<feature type="site" description="Transition state stabilizer" evidence="5">
    <location>
        <position position="158"/>
    </location>
</feature>
<feature type="binding site" evidence="5">
    <location>
        <begin position="248"/>
        <end position="249"/>
    </location>
    <ligand>
        <name>substrate</name>
    </ligand>
</feature>
<feature type="binding site" evidence="5">
    <location>
        <position position="197"/>
    </location>
    <ligand>
        <name>substrate</name>
    </ligand>
</feature>
<accession>A0A5C7F1B2</accession>
<feature type="binding site" evidence="5">
    <location>
        <position position="90"/>
    </location>
    <ligand>
        <name>substrate</name>
    </ligand>
</feature>
<evidence type="ECO:0000256" key="5">
    <source>
        <dbReference type="HAMAP-Rule" id="MF_01678"/>
    </source>
</evidence>
<dbReference type="Pfam" id="PF01008">
    <property type="entry name" value="IF-2B"/>
    <property type="match status" value="1"/>
</dbReference>
<dbReference type="InterPro" id="IPR037171">
    <property type="entry name" value="NagB/RpiA_transferase-like"/>
</dbReference>
<dbReference type="UniPathway" id="UPA00904">
    <property type="reaction ID" value="UER00874"/>
</dbReference>
<dbReference type="FunFam" id="1.20.120.420:FF:000003">
    <property type="entry name" value="Methylthioribose-1-phosphate isomerase"/>
    <property type="match status" value="1"/>
</dbReference>
<name>A0A5C7F1B2_9PROT</name>
<dbReference type="Proteomes" id="UP000321201">
    <property type="component" value="Unassembled WGS sequence"/>
</dbReference>
<feature type="binding site" evidence="5">
    <location>
        <begin position="47"/>
        <end position="49"/>
    </location>
    <ligand>
        <name>substrate</name>
    </ligand>
</feature>
<keyword evidence="5" id="KW-0486">Methionine biosynthesis</keyword>
<gene>
    <name evidence="5 6" type="primary">mtnA</name>
    <name evidence="6" type="ORF">FR698_00120</name>
</gene>
<dbReference type="InterPro" id="IPR005251">
    <property type="entry name" value="IF-M1Pi"/>
</dbReference>
<dbReference type="InterPro" id="IPR042529">
    <property type="entry name" value="IF_2B-like_C"/>
</dbReference>
<dbReference type="NCBIfam" id="TIGR00512">
    <property type="entry name" value="salvage_mtnA"/>
    <property type="match status" value="1"/>
</dbReference>
<evidence type="ECO:0000256" key="4">
    <source>
        <dbReference type="ARBA" id="ARBA00058145"/>
    </source>
</evidence>
<dbReference type="GO" id="GO:0046523">
    <property type="term" value="F:S-methyl-5-thioribose-1-phosphate isomerase activity"/>
    <property type="evidence" value="ECO:0007669"/>
    <property type="project" value="UniProtKB-UniRule"/>
</dbReference>
<dbReference type="HAMAP" id="MF_01678">
    <property type="entry name" value="Salvage_MtnA"/>
    <property type="match status" value="1"/>
</dbReference>
<comment type="pathway">
    <text evidence="5">Amino-acid biosynthesis; L-methionine biosynthesis via salvage pathway; L-methionine from S-methyl-5-thio-alpha-D-ribose 1-phosphate: step 1/6.</text>
</comment>
<dbReference type="InterPro" id="IPR000649">
    <property type="entry name" value="IF-2B-related"/>
</dbReference>
<evidence type="ECO:0000256" key="1">
    <source>
        <dbReference type="ARBA" id="ARBA00023235"/>
    </source>
</evidence>
<dbReference type="SUPFAM" id="SSF100950">
    <property type="entry name" value="NagB/RpiA/CoA transferase-like"/>
    <property type="match status" value="1"/>
</dbReference>
<evidence type="ECO:0000256" key="2">
    <source>
        <dbReference type="ARBA" id="ARBA00050906"/>
    </source>
</evidence>
<dbReference type="GO" id="GO:0019509">
    <property type="term" value="P:L-methionine salvage from methylthioadenosine"/>
    <property type="evidence" value="ECO:0007669"/>
    <property type="project" value="UniProtKB-UniRule"/>
</dbReference>
<comment type="caution">
    <text evidence="6">The sequence shown here is derived from an EMBL/GenBank/DDBJ whole genome shotgun (WGS) entry which is preliminary data.</text>
</comment>
<dbReference type="InterPro" id="IPR027363">
    <property type="entry name" value="M1Pi_N"/>
</dbReference>
<dbReference type="Gene3D" id="3.40.50.10470">
    <property type="entry name" value="Translation initiation factor eif-2b, domain 2"/>
    <property type="match status" value="1"/>
</dbReference>
<dbReference type="EMBL" id="VPFL01000001">
    <property type="protein sequence ID" value="TXF13568.1"/>
    <property type="molecule type" value="Genomic_DNA"/>
</dbReference>
<organism evidence="6 7">
    <name type="scientific">Pelomicrobium methylotrophicum</name>
    <dbReference type="NCBI Taxonomy" id="2602750"/>
    <lineage>
        <taxon>Bacteria</taxon>
        <taxon>Pseudomonadati</taxon>
        <taxon>Pseudomonadota</taxon>
        <taxon>Hydrogenophilia</taxon>
        <taxon>Hydrogenophilia incertae sedis</taxon>
        <taxon>Pelomicrobium</taxon>
    </lineage>
</organism>
<evidence type="ECO:0000313" key="6">
    <source>
        <dbReference type="EMBL" id="TXF13568.1"/>
    </source>
</evidence>
<comment type="catalytic activity">
    <reaction evidence="2">
        <text>5-deoxy-alpha-D-ribose 1-phosphate = 5-deoxy-D-ribulose 1-phosphate</text>
        <dbReference type="Rhea" id="RHEA:61296"/>
        <dbReference type="ChEBI" id="CHEBI:58749"/>
        <dbReference type="ChEBI" id="CHEBI:144504"/>
    </reaction>
    <physiologicalReaction direction="left-to-right" evidence="2">
        <dbReference type="Rhea" id="RHEA:61297"/>
    </physiologicalReaction>
</comment>
<reference evidence="6 7" key="1">
    <citation type="submission" date="2019-08" db="EMBL/GenBank/DDBJ databases">
        <title>Pelomicrobium methylotrophicum gen. nov., sp. nov. a moderately thermophilic, facultatively anaerobic, lithoautotrophic and methylotrophic bacterium isolated from a terrestrial mud volcano.</title>
        <authorList>
            <person name="Slobodkina G.B."/>
            <person name="Merkel A.Y."/>
            <person name="Slobodkin A.I."/>
        </authorList>
    </citation>
    <scope>NUCLEOTIDE SEQUENCE [LARGE SCALE GENOMIC DNA]</scope>
    <source>
        <strain evidence="6 7">SM250</strain>
    </source>
</reference>
<comment type="function">
    <text evidence="4">Catalyzes the interconversion of methylthioribose-1-phosphate (MTR-1-P) into methylthioribulose-1-phosphate (MTRu-1-P). Also catalyzes the interconversion of 5-deoxyribose 1-phosphate and 5-deoxyribulose 1-phosphate. Part of a bifunctional DHAP-shunt salvage pathway for SAM by-products.</text>
</comment>
<dbReference type="EC" id="5.3.1.23" evidence="5"/>
<proteinExistence type="inferred from homology"/>
<comment type="catalytic activity">
    <reaction evidence="3">
        <text>5-(methylsulfanyl)-alpha-D-ribose 1-phosphate = 5-(methylsulfanyl)-D-ribulose 1-phosphate</text>
        <dbReference type="Rhea" id="RHEA:19989"/>
        <dbReference type="ChEBI" id="CHEBI:58533"/>
        <dbReference type="ChEBI" id="CHEBI:58548"/>
        <dbReference type="EC" id="5.3.1.23"/>
    </reaction>
    <physiologicalReaction direction="left-to-right" evidence="3">
        <dbReference type="Rhea" id="RHEA:19990"/>
    </physiologicalReaction>
</comment>
<evidence type="ECO:0000256" key="3">
    <source>
        <dbReference type="ARBA" id="ARBA00051169"/>
    </source>
</evidence>
<protein>
    <recommendedName>
        <fullName evidence="5">Methylthioribose-1-phosphate isomerase</fullName>
        <shortName evidence="5">M1Pi</shortName>
        <shortName evidence="5">MTR-1-P isomerase</shortName>
        <ecNumber evidence="5">5.3.1.23</ecNumber>
    </recommendedName>
    <alternativeName>
        <fullName evidence="5">S-methyl-5-thioribose-1-phosphate isomerase</fullName>
    </alternativeName>
</protein>
<dbReference type="PANTHER" id="PTHR43475:SF1">
    <property type="entry name" value="METHYLTHIORIBOSE-1-PHOSPHATE ISOMERASE"/>
    <property type="match status" value="1"/>
</dbReference>
<dbReference type="Gene3D" id="1.20.120.420">
    <property type="entry name" value="translation initiation factor eif-2b, domain 1"/>
    <property type="match status" value="1"/>
</dbReference>
<dbReference type="NCBIfam" id="TIGR00524">
    <property type="entry name" value="eIF-2B_rel"/>
    <property type="match status" value="1"/>
</dbReference>
<sequence>MSKVETMRWRDGRLELIDQRLLPERFEYVVCDCAERVAEAIRSMIVRGAPAIGCAAAYGIALEALRTSGEDHPVFDATLEHAFEVLARSRPTAVNLFWALERMRHAWKRMAGQPPGLIAATLLEEAHDIFAEDLRSNLAIGERGAALVPPGARILTHCNAGALATAGHGTALGVIRSAQAQGKNVSVIAAETRPFLQGARLTAWEMVQEDIPVTLVTDNMVGYLMSRGEIDLVVVGADRVAANGDVANKIGTYTIAVLAERHGIPFYVACPLSTIDRSLESGSAIPIEERSPEEVLGFRATRWAAEGVRARNPAFDVTPAALVTALITEKDTVTRPEREKIERLFERR</sequence>
<keyword evidence="7" id="KW-1185">Reference proteome</keyword>
<dbReference type="PANTHER" id="PTHR43475">
    <property type="entry name" value="METHYLTHIORIBOSE-1-PHOSPHATE ISOMERASE"/>
    <property type="match status" value="1"/>
</dbReference>
<evidence type="ECO:0000313" key="7">
    <source>
        <dbReference type="Proteomes" id="UP000321201"/>
    </source>
</evidence>
<dbReference type="OrthoDB" id="9803436at2"/>
<dbReference type="AlphaFoldDB" id="A0A5C7F1B2"/>
<dbReference type="InterPro" id="IPR011559">
    <property type="entry name" value="Initiation_fac_2B_a/b/d"/>
</dbReference>
<keyword evidence="1 5" id="KW-0413">Isomerase</keyword>
<dbReference type="FunFam" id="3.40.50.10470:FF:000006">
    <property type="entry name" value="Methylthioribose-1-phosphate isomerase"/>
    <property type="match status" value="1"/>
</dbReference>
<dbReference type="NCBIfam" id="NF004326">
    <property type="entry name" value="PRK05720.1"/>
    <property type="match status" value="1"/>
</dbReference>
<keyword evidence="5" id="KW-0028">Amino-acid biosynthesis</keyword>